<feature type="region of interest" description="Disordered" evidence="1">
    <location>
        <begin position="1"/>
        <end position="109"/>
    </location>
</feature>
<feature type="compositionally biased region" description="Low complexity" evidence="1">
    <location>
        <begin position="13"/>
        <end position="38"/>
    </location>
</feature>
<evidence type="ECO:0000313" key="3">
    <source>
        <dbReference type="EMBL" id="MCP2163800.1"/>
    </source>
</evidence>
<feature type="compositionally biased region" description="Low complexity" evidence="1">
    <location>
        <begin position="73"/>
        <end position="85"/>
    </location>
</feature>
<proteinExistence type="predicted"/>
<evidence type="ECO:0000313" key="4">
    <source>
        <dbReference type="Proteomes" id="UP001206128"/>
    </source>
</evidence>
<feature type="compositionally biased region" description="Gly residues" evidence="1">
    <location>
        <begin position="1"/>
        <end position="10"/>
    </location>
</feature>
<keyword evidence="2" id="KW-1133">Transmembrane helix</keyword>
<sequence>MTYPGSGGGEWSPQNPQQFPQGHPGPHTGQQPAQPGWQQGQGGAPGQPGWGGNPQAGGQFGGAQQGPGGQFPGGQQPPTGQFPTGQFGGGQFGGEQPYGYPAGDGQPPKKKRTGLVITSIVAVLALAGGTVATVWALRGSSVAAGAETPEAAATNLVNALGSGDMIGVANSLAPAEAKLSQDYLETAVNEMKRLEVLKPDADPNKITGAQFKVENLKFDQGAEEKVNDHLAISKLTEGKITITTDAKNSPLSEKVLDAVGEEATGSDTETIDIAERVKEAGEPLRIASIKVDDEWYPSLFYTLADYGLRSEKMDWPKESIPAQGAGSAQDAAKQFAEALLDSDFSKAIGLLPPDEMAVLHDLGPALLQEAGSQRPSGVKVTSLETDAKSVAGGTQVTIKKLTVEADGEQVEINRDGDCYDLSAQGQSQRLCADQLTGLLSEEVGDEIPAAATDAIGRLLGGLLKDGIGVVATEVDGKWYVSPFRSVAELYLSLLRSLQPQDIEELLKAGS</sequence>
<dbReference type="Proteomes" id="UP001206128">
    <property type="component" value="Unassembled WGS sequence"/>
</dbReference>
<feature type="compositionally biased region" description="Gly residues" evidence="1">
    <location>
        <begin position="39"/>
        <end position="72"/>
    </location>
</feature>
<evidence type="ECO:0000256" key="1">
    <source>
        <dbReference type="SAM" id="MobiDB-lite"/>
    </source>
</evidence>
<comment type="caution">
    <text evidence="3">The sequence shown here is derived from an EMBL/GenBank/DDBJ whole genome shotgun (WGS) entry which is preliminary data.</text>
</comment>
<organism evidence="3 4">
    <name type="scientific">Goodfellowiella coeruleoviolacea</name>
    <dbReference type="NCBI Taxonomy" id="334858"/>
    <lineage>
        <taxon>Bacteria</taxon>
        <taxon>Bacillati</taxon>
        <taxon>Actinomycetota</taxon>
        <taxon>Actinomycetes</taxon>
        <taxon>Pseudonocardiales</taxon>
        <taxon>Pseudonocardiaceae</taxon>
        <taxon>Goodfellowiella</taxon>
    </lineage>
</organism>
<evidence type="ECO:0000256" key="2">
    <source>
        <dbReference type="SAM" id="Phobius"/>
    </source>
</evidence>
<keyword evidence="4" id="KW-1185">Reference proteome</keyword>
<gene>
    <name evidence="3" type="ORF">LX83_000640</name>
</gene>
<accession>A0AAE3GAC3</accession>
<dbReference type="AlphaFoldDB" id="A0AAE3GAC3"/>
<dbReference type="EMBL" id="JAMTCK010000001">
    <property type="protein sequence ID" value="MCP2163800.1"/>
    <property type="molecule type" value="Genomic_DNA"/>
</dbReference>
<feature type="transmembrane region" description="Helical" evidence="2">
    <location>
        <begin position="115"/>
        <end position="137"/>
    </location>
</feature>
<keyword evidence="2" id="KW-0472">Membrane</keyword>
<name>A0AAE3GAC3_9PSEU</name>
<reference evidence="3" key="1">
    <citation type="submission" date="2022-06" db="EMBL/GenBank/DDBJ databases">
        <title>Genomic Encyclopedia of Archaeal and Bacterial Type Strains, Phase II (KMG-II): from individual species to whole genera.</title>
        <authorList>
            <person name="Goeker M."/>
        </authorList>
    </citation>
    <scope>NUCLEOTIDE SEQUENCE</scope>
    <source>
        <strain evidence="3">DSM 43935</strain>
    </source>
</reference>
<keyword evidence="2" id="KW-0812">Transmembrane</keyword>
<protein>
    <recommendedName>
        <fullName evidence="5">Flagellar basal body protein FliL</fullName>
    </recommendedName>
</protein>
<dbReference type="RefSeq" id="WP_253767020.1">
    <property type="nucleotide sequence ID" value="NZ_JAMTCK010000001.1"/>
</dbReference>
<evidence type="ECO:0008006" key="5">
    <source>
        <dbReference type="Google" id="ProtNLM"/>
    </source>
</evidence>